<feature type="transmembrane region" description="Helical" evidence="2">
    <location>
        <begin position="6"/>
        <end position="24"/>
    </location>
</feature>
<feature type="region of interest" description="Disordered" evidence="1">
    <location>
        <begin position="134"/>
        <end position="193"/>
    </location>
</feature>
<evidence type="ECO:0000256" key="2">
    <source>
        <dbReference type="SAM" id="Phobius"/>
    </source>
</evidence>
<protein>
    <submittedName>
        <fullName evidence="3">Uncharacterized protein</fullName>
    </submittedName>
</protein>
<dbReference type="EMBL" id="UOGL01000344">
    <property type="protein sequence ID" value="VAX39592.1"/>
    <property type="molecule type" value="Genomic_DNA"/>
</dbReference>
<sequence length="312" mass="36016">MKQFNIAQFVLLAGSGIGLILLIFTGHPFEKNNVEIVHHKQPIKPKQHIETPPQLVVQSQVDKEKLLPEKERIILKEEEVSVVIKSPQRSKEKEEDSIGIWKSQVLNEPLLIENNPTDTTKKTSPFFIAKRSQTQNVSLSQTNDAWNSSPVSNKNEKKKEAKKEEQSASLPKESPSHSSHVRRNSPLYYSGKPSETEYQLDAIEQQLGTLANKSQRQYQQDLRQSATQVRSLQREMRINKLQQHLDQLKWKQSYQNKGSRRSGTQQIAQRYFFIGRQNNTITENTSQKPLPFLSPKREAKSTQPWTSRKIRK</sequence>
<feature type="region of interest" description="Disordered" evidence="1">
    <location>
        <begin position="278"/>
        <end position="312"/>
    </location>
</feature>
<evidence type="ECO:0000313" key="3">
    <source>
        <dbReference type="EMBL" id="VAX39592.1"/>
    </source>
</evidence>
<evidence type="ECO:0000256" key="1">
    <source>
        <dbReference type="SAM" id="MobiDB-lite"/>
    </source>
</evidence>
<organism evidence="3">
    <name type="scientific">hydrothermal vent metagenome</name>
    <dbReference type="NCBI Taxonomy" id="652676"/>
    <lineage>
        <taxon>unclassified sequences</taxon>
        <taxon>metagenomes</taxon>
        <taxon>ecological metagenomes</taxon>
    </lineage>
</organism>
<keyword evidence="2" id="KW-0472">Membrane</keyword>
<accession>A0A3B1DFL3</accession>
<proteinExistence type="predicted"/>
<dbReference type="AlphaFoldDB" id="A0A3B1DFL3"/>
<keyword evidence="2" id="KW-0812">Transmembrane</keyword>
<reference evidence="3" key="1">
    <citation type="submission" date="2018-06" db="EMBL/GenBank/DDBJ databases">
        <authorList>
            <person name="Zhirakovskaya E."/>
        </authorList>
    </citation>
    <scope>NUCLEOTIDE SEQUENCE</scope>
</reference>
<feature type="compositionally biased region" description="Polar residues" evidence="1">
    <location>
        <begin position="134"/>
        <end position="152"/>
    </location>
</feature>
<feature type="compositionally biased region" description="Polar residues" evidence="1">
    <location>
        <begin position="278"/>
        <end position="288"/>
    </location>
</feature>
<feature type="compositionally biased region" description="Basic and acidic residues" evidence="1">
    <location>
        <begin position="154"/>
        <end position="166"/>
    </location>
</feature>
<keyword evidence="2" id="KW-1133">Transmembrane helix</keyword>
<name>A0A3B1DFL3_9ZZZZ</name>
<gene>
    <name evidence="3" type="ORF">MNBD_PLANCTO02-2651</name>
</gene>